<keyword evidence="1" id="KW-0732">Signal</keyword>
<dbReference type="AlphaFoldDB" id="A0AAV7KJ25"/>
<comment type="caution">
    <text evidence="2">The sequence shown here is derived from an EMBL/GenBank/DDBJ whole genome shotgun (WGS) entry which is preliminary data.</text>
</comment>
<evidence type="ECO:0000313" key="3">
    <source>
        <dbReference type="Proteomes" id="UP001165289"/>
    </source>
</evidence>
<evidence type="ECO:0000256" key="1">
    <source>
        <dbReference type="SAM" id="SignalP"/>
    </source>
</evidence>
<reference evidence="2 3" key="1">
    <citation type="journal article" date="2023" name="BMC Biol.">
        <title>The compact genome of the sponge Oopsacas minuta (Hexactinellida) is lacking key metazoan core genes.</title>
        <authorList>
            <person name="Santini S."/>
            <person name="Schenkelaars Q."/>
            <person name="Jourda C."/>
            <person name="Duchesne M."/>
            <person name="Belahbib H."/>
            <person name="Rocher C."/>
            <person name="Selva M."/>
            <person name="Riesgo A."/>
            <person name="Vervoort M."/>
            <person name="Leys S.P."/>
            <person name="Kodjabachian L."/>
            <person name="Le Bivic A."/>
            <person name="Borchiellini C."/>
            <person name="Claverie J.M."/>
            <person name="Renard E."/>
        </authorList>
    </citation>
    <scope>NUCLEOTIDE SEQUENCE [LARGE SCALE GENOMIC DNA]</scope>
    <source>
        <strain evidence="2">SPO-2</strain>
    </source>
</reference>
<evidence type="ECO:0000313" key="2">
    <source>
        <dbReference type="EMBL" id="KAI6661169.1"/>
    </source>
</evidence>
<keyword evidence="3" id="KW-1185">Reference proteome</keyword>
<proteinExistence type="predicted"/>
<dbReference type="EMBL" id="JAKMXF010000020">
    <property type="protein sequence ID" value="KAI6661169.1"/>
    <property type="molecule type" value="Genomic_DNA"/>
</dbReference>
<feature type="chain" id="PRO_5043406491" evidence="1">
    <location>
        <begin position="21"/>
        <end position="198"/>
    </location>
</feature>
<gene>
    <name evidence="2" type="ORF">LOD99_10148</name>
</gene>
<organism evidence="2 3">
    <name type="scientific">Oopsacas minuta</name>
    <dbReference type="NCBI Taxonomy" id="111878"/>
    <lineage>
        <taxon>Eukaryota</taxon>
        <taxon>Metazoa</taxon>
        <taxon>Porifera</taxon>
        <taxon>Hexactinellida</taxon>
        <taxon>Hexasterophora</taxon>
        <taxon>Lyssacinosida</taxon>
        <taxon>Leucopsacidae</taxon>
        <taxon>Oopsacas</taxon>
    </lineage>
</organism>
<name>A0AAV7KJ25_9METZ</name>
<feature type="signal peptide" evidence="1">
    <location>
        <begin position="1"/>
        <end position="20"/>
    </location>
</feature>
<accession>A0AAV7KJ25</accession>
<dbReference type="Proteomes" id="UP001165289">
    <property type="component" value="Unassembled WGS sequence"/>
</dbReference>
<protein>
    <submittedName>
        <fullName evidence="2">Uncharacterized protein</fullName>
    </submittedName>
</protein>
<sequence length="198" mass="22511">MTSVPHFIKLLAASIHETLGLDVPYELQYVARTQPDKTNCTPYPDQRDKSCPLAHRPEKRSAFYKVAPNKTKQQERTKLYPQLIDACKAIRTCAKYGRDRTPKNQHKHNGCSTSNKTCPKEKTALCQNGSCNHPNHVTKSIWRSDEFTIQAKPLTSPELVRVHSFLFREGELSAISSSLLHDLYSNYNCNLCTDFTTP</sequence>